<dbReference type="STRING" id="1291743.LOSG293_400040"/>
<protein>
    <submittedName>
        <fullName evidence="10">Putative membrane protein</fullName>
    </submittedName>
</protein>
<dbReference type="AlphaFoldDB" id="A0A081BKM0"/>
<keyword evidence="2" id="KW-1003">Cell membrane</keyword>
<proteinExistence type="inferred from homology"/>
<dbReference type="OrthoDB" id="9810047at2"/>
<dbReference type="GO" id="GO:0005886">
    <property type="term" value="C:plasma membrane"/>
    <property type="evidence" value="ECO:0007669"/>
    <property type="project" value="UniProtKB-SubCell"/>
</dbReference>
<evidence type="ECO:0000256" key="5">
    <source>
        <dbReference type="ARBA" id="ARBA00022989"/>
    </source>
</evidence>
<keyword evidence="11" id="KW-1185">Reference proteome</keyword>
<organism evidence="10 11">
    <name type="scientific">Secundilactobacillus oryzae JCM 18671</name>
    <dbReference type="NCBI Taxonomy" id="1291743"/>
    <lineage>
        <taxon>Bacteria</taxon>
        <taxon>Bacillati</taxon>
        <taxon>Bacillota</taxon>
        <taxon>Bacilli</taxon>
        <taxon>Lactobacillales</taxon>
        <taxon>Lactobacillaceae</taxon>
        <taxon>Secundilactobacillus</taxon>
    </lineage>
</organism>
<gene>
    <name evidence="10" type="ORF">LOSG293_400040</name>
</gene>
<dbReference type="GO" id="GO:0015744">
    <property type="term" value="P:succinate transport"/>
    <property type="evidence" value="ECO:0007669"/>
    <property type="project" value="TreeGrafter"/>
</dbReference>
<feature type="transmembrane region" description="Helical" evidence="8">
    <location>
        <begin position="30"/>
        <end position="48"/>
    </location>
</feature>
<keyword evidence="5 8" id="KW-1133">Transmembrane helix</keyword>
<keyword evidence="6 8" id="KW-0472">Membrane</keyword>
<feature type="transmembrane region" description="Helical" evidence="8">
    <location>
        <begin position="78"/>
        <end position="97"/>
    </location>
</feature>
<evidence type="ECO:0000256" key="3">
    <source>
        <dbReference type="ARBA" id="ARBA00022519"/>
    </source>
</evidence>
<comment type="subcellular location">
    <subcellularLocation>
        <location evidence="1">Cell membrane</location>
        <topology evidence="1">Multi-pass membrane protein</topology>
    </subcellularLocation>
</comment>
<feature type="transmembrane region" description="Helical" evidence="8">
    <location>
        <begin position="109"/>
        <end position="131"/>
    </location>
</feature>
<dbReference type="InterPro" id="IPR024528">
    <property type="entry name" value="ThrE_2"/>
</dbReference>
<dbReference type="EMBL" id="BBJM01000040">
    <property type="protein sequence ID" value="GAK48588.1"/>
    <property type="molecule type" value="Genomic_DNA"/>
</dbReference>
<feature type="transmembrane region" description="Helical" evidence="8">
    <location>
        <begin position="6"/>
        <end position="23"/>
    </location>
</feature>
<keyword evidence="3" id="KW-0997">Cell inner membrane</keyword>
<evidence type="ECO:0000256" key="8">
    <source>
        <dbReference type="SAM" id="Phobius"/>
    </source>
</evidence>
<evidence type="ECO:0000313" key="10">
    <source>
        <dbReference type="EMBL" id="GAK48588.1"/>
    </source>
</evidence>
<dbReference type="Proteomes" id="UP000028700">
    <property type="component" value="Unassembled WGS sequence"/>
</dbReference>
<dbReference type="eggNOG" id="COG3610">
    <property type="taxonomic scope" value="Bacteria"/>
</dbReference>
<sequence length="159" mass="17738">MQLIVMLVSTYIATVAFSILINIPRHALNLAGIVGTFGFFIYWLYMYFIGGYVIANLLGAVVIGIASMAAARYKKMPMILFNIPSIVPLVPGGQAYQMVKNFALGNTELGTKFMFEVIMIAGAIAFGFILAETVNRVSVRIPTKWAKRWLRENRRNPKL</sequence>
<evidence type="ECO:0000256" key="1">
    <source>
        <dbReference type="ARBA" id="ARBA00004651"/>
    </source>
</evidence>
<keyword evidence="4 8" id="KW-0812">Transmembrane</keyword>
<dbReference type="PANTHER" id="PTHR34390:SF1">
    <property type="entry name" value="SUCCINATE TRANSPORTER SUBUNIT YJJB-RELATED"/>
    <property type="match status" value="1"/>
</dbReference>
<evidence type="ECO:0000256" key="4">
    <source>
        <dbReference type="ARBA" id="ARBA00022692"/>
    </source>
</evidence>
<dbReference type="Pfam" id="PF12821">
    <property type="entry name" value="ThrE_2"/>
    <property type="match status" value="1"/>
</dbReference>
<evidence type="ECO:0000256" key="7">
    <source>
        <dbReference type="ARBA" id="ARBA00034125"/>
    </source>
</evidence>
<evidence type="ECO:0000259" key="9">
    <source>
        <dbReference type="Pfam" id="PF12821"/>
    </source>
</evidence>
<evidence type="ECO:0000313" key="11">
    <source>
        <dbReference type="Proteomes" id="UP000028700"/>
    </source>
</evidence>
<accession>A0A081BKM0</accession>
<comment type="similarity">
    <text evidence="7">Belongs to the ThrE exporter (TC 2.A.79) family.</text>
</comment>
<evidence type="ECO:0000256" key="6">
    <source>
        <dbReference type="ARBA" id="ARBA00023136"/>
    </source>
</evidence>
<dbReference type="PANTHER" id="PTHR34390">
    <property type="entry name" value="UPF0442 PROTEIN YJJB-RELATED"/>
    <property type="match status" value="1"/>
</dbReference>
<name>A0A081BKM0_9LACO</name>
<dbReference type="InterPro" id="IPR050539">
    <property type="entry name" value="ThrE_Dicarb/AminoAcid_Exp"/>
</dbReference>
<comment type="caution">
    <text evidence="10">The sequence shown here is derived from an EMBL/GenBank/DDBJ whole genome shotgun (WGS) entry which is preliminary data.</text>
</comment>
<reference evidence="10" key="1">
    <citation type="journal article" date="2014" name="Genome Announc.">
        <title>Draft Genome Sequence of Lactobacillus oryzae Strain SG293T.</title>
        <authorList>
            <person name="Tanizawa Y."/>
            <person name="Fujisawa T."/>
            <person name="Mochizuki T."/>
            <person name="Kaminuma E."/>
            <person name="Nakamura Y."/>
            <person name="Tohno M."/>
        </authorList>
    </citation>
    <scope>NUCLEOTIDE SEQUENCE [LARGE SCALE GENOMIC DNA]</scope>
    <source>
        <strain evidence="10">SG293</strain>
    </source>
</reference>
<feature type="domain" description="Threonine/Serine exporter ThrE" evidence="9">
    <location>
        <begin position="8"/>
        <end position="134"/>
    </location>
</feature>
<feature type="transmembrane region" description="Helical" evidence="8">
    <location>
        <begin position="54"/>
        <end position="71"/>
    </location>
</feature>
<evidence type="ECO:0000256" key="2">
    <source>
        <dbReference type="ARBA" id="ARBA00022475"/>
    </source>
</evidence>
<dbReference type="RefSeq" id="WP_034529390.1">
    <property type="nucleotide sequence ID" value="NZ_BBAZ01000038.1"/>
</dbReference>